<keyword evidence="3" id="KW-1185">Reference proteome</keyword>
<accession>A0A6C0R8D4</accession>
<dbReference type="InterPro" id="IPR000014">
    <property type="entry name" value="PAS"/>
</dbReference>
<evidence type="ECO:0000313" key="2">
    <source>
        <dbReference type="EMBL" id="QIA06419.1"/>
    </source>
</evidence>
<feature type="domain" description="PAC" evidence="1">
    <location>
        <begin position="2"/>
        <end position="57"/>
    </location>
</feature>
<reference evidence="2 3" key="1">
    <citation type="submission" date="2020-02" db="EMBL/GenBank/DDBJ databases">
        <title>Genome sequencing for Draconibacterium sp. strain M1.</title>
        <authorList>
            <person name="Park S.-J."/>
        </authorList>
    </citation>
    <scope>NUCLEOTIDE SEQUENCE [LARGE SCALE GENOMIC DNA]</scope>
    <source>
        <strain evidence="2 3">M1</strain>
    </source>
</reference>
<evidence type="ECO:0000313" key="3">
    <source>
        <dbReference type="Proteomes" id="UP000474630"/>
    </source>
</evidence>
<dbReference type="RefSeq" id="WP_163344352.1">
    <property type="nucleotide sequence ID" value="NZ_CP048409.1"/>
</dbReference>
<dbReference type="EMBL" id="CP048409">
    <property type="protein sequence ID" value="QIA06419.1"/>
    <property type="molecule type" value="Genomic_DNA"/>
</dbReference>
<protein>
    <submittedName>
        <fullName evidence="2">PAS domain S-box protein</fullName>
    </submittedName>
</protein>
<dbReference type="PROSITE" id="PS50113">
    <property type="entry name" value="PAC"/>
    <property type="match status" value="1"/>
</dbReference>
<name>A0A6C0R8D4_9BACT</name>
<dbReference type="Proteomes" id="UP000474630">
    <property type="component" value="Chromosome"/>
</dbReference>
<dbReference type="SUPFAM" id="SSF55785">
    <property type="entry name" value="PYP-like sensor domain (PAS domain)"/>
    <property type="match status" value="1"/>
</dbReference>
<sequence>MEGKPYNIEHRIIENGKVKWLREKADIKFDKNGKAISVIGLTQNITEKKNAENELKKGESIQR</sequence>
<dbReference type="KEGG" id="drc:G0Q07_01150"/>
<dbReference type="AlphaFoldDB" id="A0A6C0R8D4"/>
<proteinExistence type="predicted"/>
<dbReference type="InterPro" id="IPR035965">
    <property type="entry name" value="PAS-like_dom_sf"/>
</dbReference>
<dbReference type="Gene3D" id="2.10.70.100">
    <property type="match status" value="1"/>
</dbReference>
<gene>
    <name evidence="2" type="ORF">G0Q07_01150</name>
</gene>
<dbReference type="NCBIfam" id="TIGR00229">
    <property type="entry name" value="sensory_box"/>
    <property type="match status" value="1"/>
</dbReference>
<dbReference type="InterPro" id="IPR000700">
    <property type="entry name" value="PAS-assoc_C"/>
</dbReference>
<organism evidence="2 3">
    <name type="scientific">Draconibacterium halophilum</name>
    <dbReference type="NCBI Taxonomy" id="2706887"/>
    <lineage>
        <taxon>Bacteria</taxon>
        <taxon>Pseudomonadati</taxon>
        <taxon>Bacteroidota</taxon>
        <taxon>Bacteroidia</taxon>
        <taxon>Marinilabiliales</taxon>
        <taxon>Prolixibacteraceae</taxon>
        <taxon>Draconibacterium</taxon>
    </lineage>
</organism>
<evidence type="ECO:0000259" key="1">
    <source>
        <dbReference type="PROSITE" id="PS50113"/>
    </source>
</evidence>